<dbReference type="PANTHER" id="PTHR33236:SF11">
    <property type="entry name" value="CUB DOMAIN-CONTAINING PROTEIN"/>
    <property type="match status" value="1"/>
</dbReference>
<dbReference type="AlphaFoldDB" id="A0AAV2R3T0"/>
<reference evidence="5 6" key="1">
    <citation type="submission" date="2024-05" db="EMBL/GenBank/DDBJ databases">
        <authorList>
            <person name="Wallberg A."/>
        </authorList>
    </citation>
    <scope>NUCLEOTIDE SEQUENCE [LARGE SCALE GENOMIC DNA]</scope>
</reference>
<dbReference type="InterPro" id="IPR035914">
    <property type="entry name" value="Sperma_CUB_dom_sf"/>
</dbReference>
<dbReference type="PANTHER" id="PTHR33236">
    <property type="entry name" value="INTRAFLAGELLAR TRANSPORT PROTEIN 122 FAMILY PROTEIN-RELATED"/>
    <property type="match status" value="1"/>
</dbReference>
<feature type="domain" description="CUB" evidence="4">
    <location>
        <begin position="99"/>
        <end position="216"/>
    </location>
</feature>
<sequence>MLFIMSKGLHILFSLLVLNFVTAINFNKTRDEKFLGAASPFTVARFANTDCDRDLHTGTCYTAWDCHTGVTGSNELFDTSTASKCQSGLGLCCVTILSCGSTSKNNNTYLRSPGFNGHFNYGLDCTQSIKIDDSICQLRLEINTLELNYPNNQGKCVDDYVKVNHDIKFEYLCGVSQNTHFYLDVDSDENESVDFFFHTSSTVSFNRQWDIRVQKIMCNTDAEVMRGCGQYFTGTSGNIRGMNMAGATSGSYVINNLNYAVCVRMELGYCEIYYSEGGNAWLPQCPDVFMRPGNTDSGAPKTEKCADGTSSVPTSYTFTYLAPHIFWLDTTRDNANEHYAYTSSTPNNWGSYDINYVASKTCS</sequence>
<dbReference type="Gene3D" id="2.60.120.290">
    <property type="entry name" value="Spermadhesin, CUB domain"/>
    <property type="match status" value="1"/>
</dbReference>
<dbReference type="InterPro" id="IPR058698">
    <property type="entry name" value="CUB_metazoa"/>
</dbReference>
<comment type="caution">
    <text evidence="2">Lacks conserved residue(s) required for the propagation of feature annotation.</text>
</comment>
<dbReference type="PROSITE" id="PS01180">
    <property type="entry name" value="CUB"/>
    <property type="match status" value="1"/>
</dbReference>
<dbReference type="EMBL" id="CAXKWB010014531">
    <property type="protein sequence ID" value="CAL4110943.1"/>
    <property type="molecule type" value="Genomic_DNA"/>
</dbReference>
<evidence type="ECO:0000256" key="2">
    <source>
        <dbReference type="PROSITE-ProRule" id="PRU00059"/>
    </source>
</evidence>
<evidence type="ECO:0000313" key="6">
    <source>
        <dbReference type="Proteomes" id="UP001497623"/>
    </source>
</evidence>
<accession>A0AAV2R3T0</accession>
<evidence type="ECO:0000256" key="3">
    <source>
        <dbReference type="SAM" id="SignalP"/>
    </source>
</evidence>
<dbReference type="Pfam" id="PF26080">
    <property type="entry name" value="CUB_animal"/>
    <property type="match status" value="1"/>
</dbReference>
<feature type="disulfide bond" evidence="2">
    <location>
        <begin position="156"/>
        <end position="173"/>
    </location>
</feature>
<dbReference type="Proteomes" id="UP001497623">
    <property type="component" value="Unassembled WGS sequence"/>
</dbReference>
<keyword evidence="3" id="KW-0732">Signal</keyword>
<evidence type="ECO:0000313" key="5">
    <source>
        <dbReference type="EMBL" id="CAL4110943.1"/>
    </source>
</evidence>
<proteinExistence type="predicted"/>
<evidence type="ECO:0000256" key="1">
    <source>
        <dbReference type="ARBA" id="ARBA00023157"/>
    </source>
</evidence>
<name>A0AAV2R3T0_MEGNR</name>
<gene>
    <name evidence="5" type="ORF">MNOR_LOCUS19514</name>
</gene>
<dbReference type="SUPFAM" id="SSF49854">
    <property type="entry name" value="Spermadhesin, CUB domain"/>
    <property type="match status" value="1"/>
</dbReference>
<feature type="chain" id="PRO_5043337682" description="CUB domain-containing protein" evidence="3">
    <location>
        <begin position="24"/>
        <end position="363"/>
    </location>
</feature>
<feature type="signal peptide" evidence="3">
    <location>
        <begin position="1"/>
        <end position="23"/>
    </location>
</feature>
<dbReference type="Pfam" id="PF00431">
    <property type="entry name" value="CUB"/>
    <property type="match status" value="1"/>
</dbReference>
<dbReference type="InterPro" id="IPR000859">
    <property type="entry name" value="CUB_dom"/>
</dbReference>
<evidence type="ECO:0000259" key="4">
    <source>
        <dbReference type="PROSITE" id="PS01180"/>
    </source>
</evidence>
<organism evidence="5 6">
    <name type="scientific">Meganyctiphanes norvegica</name>
    <name type="common">Northern krill</name>
    <name type="synonym">Thysanopoda norvegica</name>
    <dbReference type="NCBI Taxonomy" id="48144"/>
    <lineage>
        <taxon>Eukaryota</taxon>
        <taxon>Metazoa</taxon>
        <taxon>Ecdysozoa</taxon>
        <taxon>Arthropoda</taxon>
        <taxon>Crustacea</taxon>
        <taxon>Multicrustacea</taxon>
        <taxon>Malacostraca</taxon>
        <taxon>Eumalacostraca</taxon>
        <taxon>Eucarida</taxon>
        <taxon>Euphausiacea</taxon>
        <taxon>Euphausiidae</taxon>
        <taxon>Meganyctiphanes</taxon>
    </lineage>
</organism>
<comment type="caution">
    <text evidence="5">The sequence shown here is derived from an EMBL/GenBank/DDBJ whole genome shotgun (WGS) entry which is preliminary data.</text>
</comment>
<keyword evidence="6" id="KW-1185">Reference proteome</keyword>
<keyword evidence="1 2" id="KW-1015">Disulfide bond</keyword>
<protein>
    <recommendedName>
        <fullName evidence="4">CUB domain-containing protein</fullName>
    </recommendedName>
</protein>